<accession>A0AAJ0HFH1</accession>
<dbReference type="InterPro" id="IPR036812">
    <property type="entry name" value="NAD(P)_OxRdtase_dom_sf"/>
</dbReference>
<dbReference type="Pfam" id="PF00248">
    <property type="entry name" value="Aldo_ket_red"/>
    <property type="match status" value="1"/>
</dbReference>
<feature type="domain" description="NADP-dependent oxidoreductase" evidence="5">
    <location>
        <begin position="18"/>
        <end position="315"/>
    </location>
</feature>
<organism evidence="6 7">
    <name type="scientific">Lasiosphaeria hispida</name>
    <dbReference type="NCBI Taxonomy" id="260671"/>
    <lineage>
        <taxon>Eukaryota</taxon>
        <taxon>Fungi</taxon>
        <taxon>Dikarya</taxon>
        <taxon>Ascomycota</taxon>
        <taxon>Pezizomycotina</taxon>
        <taxon>Sordariomycetes</taxon>
        <taxon>Sordariomycetidae</taxon>
        <taxon>Sordariales</taxon>
        <taxon>Lasiosphaeriaceae</taxon>
        <taxon>Lasiosphaeria</taxon>
    </lineage>
</organism>
<dbReference type="InterPro" id="IPR020471">
    <property type="entry name" value="AKR"/>
</dbReference>
<reference evidence="6" key="1">
    <citation type="journal article" date="2023" name="Mol. Phylogenet. Evol.">
        <title>Genome-scale phylogeny and comparative genomics of the fungal order Sordariales.</title>
        <authorList>
            <person name="Hensen N."/>
            <person name="Bonometti L."/>
            <person name="Westerberg I."/>
            <person name="Brannstrom I.O."/>
            <person name="Guillou S."/>
            <person name="Cros-Aarteil S."/>
            <person name="Calhoun S."/>
            <person name="Haridas S."/>
            <person name="Kuo A."/>
            <person name="Mondo S."/>
            <person name="Pangilinan J."/>
            <person name="Riley R."/>
            <person name="LaButti K."/>
            <person name="Andreopoulos B."/>
            <person name="Lipzen A."/>
            <person name="Chen C."/>
            <person name="Yan M."/>
            <person name="Daum C."/>
            <person name="Ng V."/>
            <person name="Clum A."/>
            <person name="Steindorff A."/>
            <person name="Ohm R.A."/>
            <person name="Martin F."/>
            <person name="Silar P."/>
            <person name="Natvig D.O."/>
            <person name="Lalanne C."/>
            <person name="Gautier V."/>
            <person name="Ament-Velasquez S.L."/>
            <person name="Kruys A."/>
            <person name="Hutchinson M.I."/>
            <person name="Powell A.J."/>
            <person name="Barry K."/>
            <person name="Miller A.N."/>
            <person name="Grigoriev I.V."/>
            <person name="Debuchy R."/>
            <person name="Gladieux P."/>
            <person name="Hiltunen Thoren M."/>
            <person name="Johannesson H."/>
        </authorList>
    </citation>
    <scope>NUCLEOTIDE SEQUENCE</scope>
    <source>
        <strain evidence="6">CBS 955.72</strain>
    </source>
</reference>
<dbReference type="CDD" id="cd19071">
    <property type="entry name" value="AKR_AKR1-5-like"/>
    <property type="match status" value="1"/>
</dbReference>
<keyword evidence="1" id="KW-0560">Oxidoreductase</keyword>
<dbReference type="PANTHER" id="PTHR11732">
    <property type="entry name" value="ALDO/KETO REDUCTASE"/>
    <property type="match status" value="1"/>
</dbReference>
<dbReference type="Proteomes" id="UP001275084">
    <property type="component" value="Unassembled WGS sequence"/>
</dbReference>
<dbReference type="PROSITE" id="PS00062">
    <property type="entry name" value="ALDOKETO_REDUCTASE_2"/>
    <property type="match status" value="1"/>
</dbReference>
<dbReference type="InterPro" id="IPR023210">
    <property type="entry name" value="NADP_OxRdtase_dom"/>
</dbReference>
<evidence type="ECO:0000259" key="5">
    <source>
        <dbReference type="Pfam" id="PF00248"/>
    </source>
</evidence>
<feature type="active site" description="Proton donor" evidence="2">
    <location>
        <position position="53"/>
    </location>
</feature>
<dbReference type="AlphaFoldDB" id="A0AAJ0HFH1"/>
<name>A0AAJ0HFH1_9PEZI</name>
<dbReference type="Gene3D" id="3.20.20.100">
    <property type="entry name" value="NADP-dependent oxidoreductase domain"/>
    <property type="match status" value="1"/>
</dbReference>
<evidence type="ECO:0000313" key="7">
    <source>
        <dbReference type="Proteomes" id="UP001275084"/>
    </source>
</evidence>
<evidence type="ECO:0000256" key="2">
    <source>
        <dbReference type="PIRSR" id="PIRSR000097-1"/>
    </source>
</evidence>
<protein>
    <submittedName>
        <fullName evidence="6">Aldo-keto reductase</fullName>
    </submittedName>
</protein>
<comment type="caution">
    <text evidence="6">The sequence shown here is derived from an EMBL/GenBank/DDBJ whole genome shotgun (WGS) entry which is preliminary data.</text>
</comment>
<evidence type="ECO:0000256" key="4">
    <source>
        <dbReference type="PIRSR" id="PIRSR000097-3"/>
    </source>
</evidence>
<feature type="site" description="Lowers pKa of active site Tyr" evidence="4">
    <location>
        <position position="78"/>
    </location>
</feature>
<keyword evidence="7" id="KW-1185">Reference proteome</keyword>
<dbReference type="SUPFAM" id="SSF51430">
    <property type="entry name" value="NAD(P)-linked oxidoreductase"/>
    <property type="match status" value="1"/>
</dbReference>
<dbReference type="PROSITE" id="PS00798">
    <property type="entry name" value="ALDOKETO_REDUCTASE_1"/>
    <property type="match status" value="1"/>
</dbReference>
<evidence type="ECO:0000256" key="1">
    <source>
        <dbReference type="ARBA" id="ARBA00023002"/>
    </source>
</evidence>
<dbReference type="PRINTS" id="PR00069">
    <property type="entry name" value="ALDKETRDTASE"/>
</dbReference>
<evidence type="ECO:0000313" key="6">
    <source>
        <dbReference type="EMBL" id="KAK3349874.1"/>
    </source>
</evidence>
<feature type="binding site" evidence="3">
    <location>
        <position position="111"/>
    </location>
    <ligand>
        <name>substrate</name>
    </ligand>
</feature>
<dbReference type="InterPro" id="IPR018170">
    <property type="entry name" value="Aldo/ket_reductase_CS"/>
</dbReference>
<dbReference type="PIRSF" id="PIRSF000097">
    <property type="entry name" value="AKR"/>
    <property type="match status" value="1"/>
</dbReference>
<dbReference type="EMBL" id="JAUIQD010000005">
    <property type="protein sequence ID" value="KAK3349874.1"/>
    <property type="molecule type" value="Genomic_DNA"/>
</dbReference>
<sequence length="352" mass="39367">MDLHTSFTLNNGQKVPSLGFGTFQGDAGNSKVKEAVKLALQLGYRHIDGANAYGNESEIGEAIKESGIPREEIFVTSKLAQTWHDPADVERALDLSLADLQLDYVDLYLMHFPHAYKAGENNRTIRHPSGNGKPVIDYDLSRRYPETWKAMEKLVDSGKARSIGLSNFSMLKTKRVVEVARIIPAVNQVEIHPHVSRTSPLTRLFSHSNCNSYFPQHELFEFSSRHSILLMAHQPLGGRPVPVVRAHADKPFPTEDPTIIDIATKAGMTPAQVCLSWAIQRGIPVVPKSVQQGHMEQNLLVKQLPYDLWKEVDNLAQKRGGPFRFLDPSRHLGFDIFDEENDQPVGSSASWD</sequence>
<dbReference type="GO" id="GO:0016491">
    <property type="term" value="F:oxidoreductase activity"/>
    <property type="evidence" value="ECO:0007669"/>
    <property type="project" value="UniProtKB-KW"/>
</dbReference>
<gene>
    <name evidence="6" type="ORF">B0T25DRAFT_610884</name>
</gene>
<reference evidence="6" key="2">
    <citation type="submission" date="2023-06" db="EMBL/GenBank/DDBJ databases">
        <authorList>
            <consortium name="Lawrence Berkeley National Laboratory"/>
            <person name="Haridas S."/>
            <person name="Hensen N."/>
            <person name="Bonometti L."/>
            <person name="Westerberg I."/>
            <person name="Brannstrom I.O."/>
            <person name="Guillou S."/>
            <person name="Cros-Aarteil S."/>
            <person name="Calhoun S."/>
            <person name="Kuo A."/>
            <person name="Mondo S."/>
            <person name="Pangilinan J."/>
            <person name="Riley R."/>
            <person name="Labutti K."/>
            <person name="Andreopoulos B."/>
            <person name="Lipzen A."/>
            <person name="Chen C."/>
            <person name="Yanf M."/>
            <person name="Daum C."/>
            <person name="Ng V."/>
            <person name="Clum A."/>
            <person name="Steindorff A."/>
            <person name="Ohm R."/>
            <person name="Martin F."/>
            <person name="Silar P."/>
            <person name="Natvig D."/>
            <person name="Lalanne C."/>
            <person name="Gautier V."/>
            <person name="Ament-Velasquez S.L."/>
            <person name="Kruys A."/>
            <person name="Hutchinson M.I."/>
            <person name="Powell A.J."/>
            <person name="Barry K."/>
            <person name="Miller A.N."/>
            <person name="Grigoriev I.V."/>
            <person name="Debuchy R."/>
            <person name="Gladieux P."/>
            <person name="Thoren M.H."/>
            <person name="Johannesson H."/>
        </authorList>
    </citation>
    <scope>NUCLEOTIDE SEQUENCE</scope>
    <source>
        <strain evidence="6">CBS 955.72</strain>
    </source>
</reference>
<evidence type="ECO:0000256" key="3">
    <source>
        <dbReference type="PIRSR" id="PIRSR000097-2"/>
    </source>
</evidence>
<proteinExistence type="predicted"/>